<dbReference type="Pfam" id="PF19778">
    <property type="entry name" value="RE_endonuc"/>
    <property type="match status" value="1"/>
</dbReference>
<keyword evidence="3" id="KW-0614">Plasmid</keyword>
<dbReference type="InterPro" id="IPR045572">
    <property type="entry name" value="RE_endonuc_C"/>
</dbReference>
<keyword evidence="3" id="KW-0067">ATP-binding</keyword>
<feature type="domain" description="Helicase/UvrB N-terminal" evidence="1">
    <location>
        <begin position="105"/>
        <end position="274"/>
    </location>
</feature>
<keyword evidence="3" id="KW-0347">Helicase</keyword>
<dbReference type="Pfam" id="PF04851">
    <property type="entry name" value="ResIII"/>
    <property type="match status" value="1"/>
</dbReference>
<accession>A0A6M2Z7T7</accession>
<name>A0A6M2Z7T7_ENTHR</name>
<dbReference type="InterPro" id="IPR006935">
    <property type="entry name" value="Helicase/UvrB_N"/>
</dbReference>
<evidence type="ECO:0000259" key="2">
    <source>
        <dbReference type="Pfam" id="PF19778"/>
    </source>
</evidence>
<reference evidence="3" key="1">
    <citation type="submission" date="2019-04" db="EMBL/GenBank/DDBJ databases">
        <title>Coexistence of cfr and poxtA in Enterococcus hirae Isolated from swine.</title>
        <authorList>
            <person name="Li D."/>
            <person name="Du X.-D."/>
        </authorList>
    </citation>
    <scope>NUCLEOTIDE SEQUENCE</scope>
    <source>
        <strain evidence="3">Fas4</strain>
        <plasmid evidence="3">pfas4-2</plasmid>
    </source>
</reference>
<dbReference type="RefSeq" id="WP_181710998.1">
    <property type="nucleotide sequence ID" value="NZ_MK798156.1"/>
</dbReference>
<protein>
    <submittedName>
        <fullName evidence="3">DEAD/DEAH box helicase</fullName>
    </submittedName>
</protein>
<dbReference type="SUPFAM" id="SSF52540">
    <property type="entry name" value="P-loop containing nucleoside triphosphate hydrolases"/>
    <property type="match status" value="2"/>
</dbReference>
<dbReference type="EMBL" id="MK798156">
    <property type="protein sequence ID" value="QEO73313.1"/>
    <property type="molecule type" value="Genomic_DNA"/>
</dbReference>
<dbReference type="AlphaFoldDB" id="A0A6M2Z7T7"/>
<dbReference type="GO" id="GO:0003677">
    <property type="term" value="F:DNA binding"/>
    <property type="evidence" value="ECO:0007669"/>
    <property type="project" value="InterPro"/>
</dbReference>
<dbReference type="GO" id="GO:0004386">
    <property type="term" value="F:helicase activity"/>
    <property type="evidence" value="ECO:0007669"/>
    <property type="project" value="UniProtKB-KW"/>
</dbReference>
<proteinExistence type="predicted"/>
<dbReference type="Gene3D" id="3.40.50.300">
    <property type="entry name" value="P-loop containing nucleotide triphosphate hydrolases"/>
    <property type="match status" value="1"/>
</dbReference>
<keyword evidence="3" id="KW-0547">Nucleotide-binding</keyword>
<dbReference type="InterPro" id="IPR027417">
    <property type="entry name" value="P-loop_NTPase"/>
</dbReference>
<geneLocation type="plasmid" evidence="3">
    <name>pfas4-2</name>
</geneLocation>
<evidence type="ECO:0000313" key="3">
    <source>
        <dbReference type="EMBL" id="QEO73313.1"/>
    </source>
</evidence>
<feature type="domain" description="Type III restriction enzyme C-terminal endonuclease" evidence="2">
    <location>
        <begin position="910"/>
        <end position="1015"/>
    </location>
</feature>
<keyword evidence="3" id="KW-0378">Hydrolase</keyword>
<evidence type="ECO:0000259" key="1">
    <source>
        <dbReference type="Pfam" id="PF04851"/>
    </source>
</evidence>
<dbReference type="GO" id="GO:0005524">
    <property type="term" value="F:ATP binding"/>
    <property type="evidence" value="ECO:0007669"/>
    <property type="project" value="InterPro"/>
</dbReference>
<dbReference type="GO" id="GO:0015668">
    <property type="term" value="F:type III site-specific deoxyribonuclease activity"/>
    <property type="evidence" value="ECO:0007669"/>
    <property type="project" value="InterPro"/>
</dbReference>
<organism evidence="3">
    <name type="scientific">Enterococcus hirae</name>
    <dbReference type="NCBI Taxonomy" id="1354"/>
    <lineage>
        <taxon>Bacteria</taxon>
        <taxon>Bacillati</taxon>
        <taxon>Bacillota</taxon>
        <taxon>Bacilli</taxon>
        <taxon>Lactobacillales</taxon>
        <taxon>Enterococcaceae</taxon>
        <taxon>Enterococcus</taxon>
    </lineage>
</organism>
<sequence>MRIKFDQLDYQDEAVESAVNTLEGQQIRKSEFTIIESSALSLGDTQTTLIPNQQTELLGEIQSIGVGNRIIIDNERLLQNVNKVQIKNEIAPSEELYGTNRFFPQFNIEMETGTGKTFVYLKSILKMHEKYGFTKFAIIVPSIAIKAGTIKNLEMTREYFKREFNGAIYNYFEYDSNNLGRVLEYSQTSNIDIMVINIQAFRSEAGNVIDNKGNRNIIYRESDKIGGNRPIDLIASTNPIVIIDEPQSVDNTELSKQAINNLKPSLGFRYSATHRDTSYPTLYRLGAVEAYDQELVKQIEVASVTADDDGNDAYMRLVSVDHKKKITAKMEVYQETKGKINKKILTFSKGDDMQKKTRLPAYQKIGFINDIDATPGQEAVYFSGDPSYITLNAAIQEDLDIKRIQIHNTIKAHLDKELQLNPKEIKVLSLFFIDQVDKYRQYDEEGNEVLGDYAKIFEEEYNRLIKQPRYRSLQHSNVATSEIHDGYFSVDNKNRVKDTRGGTIADETTYEIIMKDKEGLLTFYDEEKGNTKRAHKIRFIFSHSTLKEGWDNPNVFQIATLVETQDTITKRQKIGRGLRIAVNQKGERDSGFDINTLTVMANESYQEFADGLQSEYEEDGIRFGVFDEETFATIITEKNNLTDSVKVFGKSKSKELVKELKENDYVSSSNRATDKLRQAIKDENIVLSEEFAAYEVQILELANTKIKDLNIKDASKKTDITLNENALKSQEFEGLWNRIKYKTNYRVNIDTEQLIYNIVYGTNEFEGMIDIEVRGRSYQYSSGYLGISDAGFEVSDKTVTTDSGYLSSSHYILPDIITHLQNDTKLTRKSIVEILTQAGNLDKFKRNPISYMMQATRIINQHKDNMIVDNIEYYKTGEEFNNLIFRETGQGSTYEDKNSTDYKVTNNPDKTIVDFIRTDSKVEQEFAKELDQSRNIKFYVKLPDKFTIDTPVGGYNPDWAIIKEVDGENRIYFIAETKGSTNRMSLRVSERQKIDSGEKHFESLRTGIEYEVVTKLDDLH</sequence>